<dbReference type="GO" id="GO:0016485">
    <property type="term" value="P:protein processing"/>
    <property type="evidence" value="ECO:0007669"/>
    <property type="project" value="TreeGrafter"/>
</dbReference>
<dbReference type="Pfam" id="PF01431">
    <property type="entry name" value="Peptidase_M13"/>
    <property type="match status" value="1"/>
</dbReference>
<keyword evidence="4" id="KW-0645">Protease</keyword>
<evidence type="ECO:0000259" key="9">
    <source>
        <dbReference type="Pfam" id="PF01431"/>
    </source>
</evidence>
<dbReference type="Gene3D" id="3.40.390.10">
    <property type="entry name" value="Collagenase (Catalytic Domain)"/>
    <property type="match status" value="1"/>
</dbReference>
<dbReference type="SUPFAM" id="SSF55486">
    <property type="entry name" value="Metalloproteases ('zincins'), catalytic domain"/>
    <property type="match status" value="1"/>
</dbReference>
<organism evidence="11 12">
    <name type="scientific">Stomoxys calcitrans</name>
    <name type="common">Stable fly</name>
    <name type="synonym">Conops calcitrans</name>
    <dbReference type="NCBI Taxonomy" id="35570"/>
    <lineage>
        <taxon>Eukaryota</taxon>
        <taxon>Metazoa</taxon>
        <taxon>Ecdysozoa</taxon>
        <taxon>Arthropoda</taxon>
        <taxon>Hexapoda</taxon>
        <taxon>Insecta</taxon>
        <taxon>Pterygota</taxon>
        <taxon>Neoptera</taxon>
        <taxon>Endopterygota</taxon>
        <taxon>Diptera</taxon>
        <taxon>Brachycera</taxon>
        <taxon>Muscomorpha</taxon>
        <taxon>Muscoidea</taxon>
        <taxon>Muscidae</taxon>
        <taxon>Stomoxys</taxon>
    </lineage>
</organism>
<accession>A0A1I8PF71</accession>
<dbReference type="GO" id="GO:0005886">
    <property type="term" value="C:plasma membrane"/>
    <property type="evidence" value="ECO:0007669"/>
    <property type="project" value="UniProtKB-SubCell"/>
</dbReference>
<dbReference type="PANTHER" id="PTHR11733">
    <property type="entry name" value="ZINC METALLOPROTEASE FAMILY M13 NEPRILYSIN-RELATED"/>
    <property type="match status" value="1"/>
</dbReference>
<dbReference type="AlphaFoldDB" id="A0A1I8PF71"/>
<dbReference type="GO" id="GO:0046872">
    <property type="term" value="F:metal ion binding"/>
    <property type="evidence" value="ECO:0007669"/>
    <property type="project" value="UniProtKB-KW"/>
</dbReference>
<evidence type="ECO:0000256" key="6">
    <source>
        <dbReference type="ARBA" id="ARBA00022801"/>
    </source>
</evidence>
<dbReference type="PROSITE" id="PS51885">
    <property type="entry name" value="NEPRILYSIN"/>
    <property type="match status" value="1"/>
</dbReference>
<dbReference type="InterPro" id="IPR008753">
    <property type="entry name" value="Peptidase_M13_N"/>
</dbReference>
<sequence>MPQPQSNQEGSIESGPDNPSMVSVVVLGSPLTTPDASFKPCSVAYNISNSHLHDVVREAKSADIENFLNNSVDPCENFYHFVCGSFNGLKSSLYEKSAQHRLKTEMDKEIIAILSKDEASDMEVDLKIKHFFQSCLNVKADFKAYQGKLLDIVAEFGEMPALEGHKWNESNFDWVKTVAEISFKYDISLIMAYKMKYHGEKTNLRLLTPPFGLGARSLYFEKEHQKGRATYQEHIAFHLRKFLGLEANHSEEIAKELFDFETALVNATERRRGRLLNMQAMEEKYQHLLQVENFLNISLGFIPEGDIYDALDYIPERLQAVLENTSKRTMANFVFYNLLKHFMVDPSYAHESCLPKTHKYFSKNIRVIHNGKYLTKEVEESIQAMWHSIKSMFLKDLEAGKHNWLEKNAQKFALEKLEAMNLEIRSFRNTDFTEDLKSLNVNANDFIDNLKAILEMNALLSRQDGNHGAYDANFYRTFYPIYYPWENKIIVPASLLKPNFMWSQYYPMALRFGTLGIFIAHQLIHGFDEDGHSYDKHGNELKWWNNATIARYNTSANCFAQQYAQYNYQGEALPVLSSQQENIADNGALGLAYRAYLQWLESCSVQESQESLPNLDYNNRQLFFIAYGQTRCSTSLDFFDDYATTENTVPDDFRVIVPLTNFAEFANQFRCQIGSSMNPLKKCEMF</sequence>
<evidence type="ECO:0000256" key="8">
    <source>
        <dbReference type="ARBA" id="ARBA00023049"/>
    </source>
</evidence>
<dbReference type="PRINTS" id="PR00786">
    <property type="entry name" value="NEPRILYSIN"/>
</dbReference>
<comment type="cofactor">
    <cofactor evidence="1">
        <name>Zn(2+)</name>
        <dbReference type="ChEBI" id="CHEBI:29105"/>
    </cofactor>
</comment>
<proteinExistence type="inferred from homology"/>
<keyword evidence="8" id="KW-0482">Metalloprotease</keyword>
<dbReference type="VEuPathDB" id="VectorBase:SCAU007522"/>
<comment type="subcellular location">
    <subcellularLocation>
        <location evidence="2">Cell membrane</location>
        <topology evidence="2">Single-pass type II membrane protein</topology>
    </subcellularLocation>
</comment>
<keyword evidence="7" id="KW-0862">Zinc</keyword>
<dbReference type="InterPro" id="IPR042089">
    <property type="entry name" value="Peptidase_M13_dom_2"/>
</dbReference>
<dbReference type="InterPro" id="IPR018497">
    <property type="entry name" value="Peptidase_M13_C"/>
</dbReference>
<comment type="similarity">
    <text evidence="3">Belongs to the peptidase M13 family.</text>
</comment>
<name>A0A1I8PF71_STOCA</name>
<gene>
    <name evidence="11" type="primary">106087149</name>
</gene>
<dbReference type="InterPro" id="IPR000718">
    <property type="entry name" value="Peptidase_M13"/>
</dbReference>
<dbReference type="Proteomes" id="UP000095300">
    <property type="component" value="Unassembled WGS sequence"/>
</dbReference>
<keyword evidence="12" id="KW-1185">Reference proteome</keyword>
<dbReference type="Pfam" id="PF05649">
    <property type="entry name" value="Peptidase_M13_N"/>
    <property type="match status" value="1"/>
</dbReference>
<feature type="domain" description="Peptidase M13 C-terminal" evidence="9">
    <location>
        <begin position="482"/>
        <end position="684"/>
    </location>
</feature>
<dbReference type="EnsemblMetazoa" id="SCAU007522-RA">
    <property type="protein sequence ID" value="SCAU007522-PA"/>
    <property type="gene ID" value="SCAU007522"/>
</dbReference>
<evidence type="ECO:0000313" key="11">
    <source>
        <dbReference type="EnsemblMetazoa" id="SCAU007522-PA"/>
    </source>
</evidence>
<protein>
    <recommendedName>
        <fullName evidence="13">Peptidase M13 C-terminal domain-containing protein</fullName>
    </recommendedName>
</protein>
<evidence type="ECO:0000256" key="2">
    <source>
        <dbReference type="ARBA" id="ARBA00004401"/>
    </source>
</evidence>
<evidence type="ECO:0000256" key="4">
    <source>
        <dbReference type="ARBA" id="ARBA00022670"/>
    </source>
</evidence>
<dbReference type="CDD" id="cd08662">
    <property type="entry name" value="M13"/>
    <property type="match status" value="1"/>
</dbReference>
<evidence type="ECO:0000256" key="7">
    <source>
        <dbReference type="ARBA" id="ARBA00022833"/>
    </source>
</evidence>
<evidence type="ECO:0000313" key="12">
    <source>
        <dbReference type="Proteomes" id="UP000095300"/>
    </source>
</evidence>
<evidence type="ECO:0000256" key="1">
    <source>
        <dbReference type="ARBA" id="ARBA00001947"/>
    </source>
</evidence>
<evidence type="ECO:0000259" key="10">
    <source>
        <dbReference type="Pfam" id="PF05649"/>
    </source>
</evidence>
<evidence type="ECO:0000256" key="3">
    <source>
        <dbReference type="ARBA" id="ARBA00007357"/>
    </source>
</evidence>
<feature type="domain" description="Peptidase M13 N-terminal" evidence="10">
    <location>
        <begin position="74"/>
        <end position="424"/>
    </location>
</feature>
<reference evidence="11" key="1">
    <citation type="submission" date="2020-05" db="UniProtKB">
        <authorList>
            <consortium name="EnsemblMetazoa"/>
        </authorList>
    </citation>
    <scope>IDENTIFICATION</scope>
    <source>
        <strain evidence="11">USDA</strain>
    </source>
</reference>
<evidence type="ECO:0000256" key="5">
    <source>
        <dbReference type="ARBA" id="ARBA00022723"/>
    </source>
</evidence>
<evidence type="ECO:0008006" key="13">
    <source>
        <dbReference type="Google" id="ProtNLM"/>
    </source>
</evidence>
<dbReference type="PANTHER" id="PTHR11733:SF238">
    <property type="entry name" value="FI07649P-RELATED"/>
    <property type="match status" value="1"/>
</dbReference>
<keyword evidence="5" id="KW-0479">Metal-binding</keyword>
<dbReference type="Gene3D" id="1.10.1380.10">
    <property type="entry name" value="Neutral endopeptidase , domain2"/>
    <property type="match status" value="1"/>
</dbReference>
<keyword evidence="6" id="KW-0378">Hydrolase</keyword>
<dbReference type="InterPro" id="IPR024079">
    <property type="entry name" value="MetalloPept_cat_dom_sf"/>
</dbReference>
<dbReference type="GO" id="GO:0004222">
    <property type="term" value="F:metalloendopeptidase activity"/>
    <property type="evidence" value="ECO:0007669"/>
    <property type="project" value="InterPro"/>
</dbReference>